<evidence type="ECO:0000313" key="1">
    <source>
        <dbReference type="EMBL" id="RTE10360.1"/>
    </source>
</evidence>
<dbReference type="Proteomes" id="UP000276128">
    <property type="component" value="Unassembled WGS sequence"/>
</dbReference>
<keyword evidence="2" id="KW-1185">Reference proteome</keyword>
<accession>A0A430JH87</accession>
<gene>
    <name evidence="1" type="ORF">EJQ19_07625</name>
</gene>
<dbReference type="Pfam" id="PF14038">
    <property type="entry name" value="YqzE"/>
    <property type="match status" value="1"/>
</dbReference>
<dbReference type="AlphaFoldDB" id="A0A430JH87"/>
<name>A0A430JH87_9BACL</name>
<protein>
    <submittedName>
        <fullName evidence="1">YqzE family protein</fullName>
    </submittedName>
</protein>
<dbReference type="InterPro" id="IPR025622">
    <property type="entry name" value="YqzE"/>
</dbReference>
<proteinExistence type="predicted"/>
<comment type="caution">
    <text evidence="1">The sequence shown here is derived from an EMBL/GenBank/DDBJ whole genome shotgun (WGS) entry which is preliminary data.</text>
</comment>
<dbReference type="OrthoDB" id="2691835at2"/>
<evidence type="ECO:0000313" key="2">
    <source>
        <dbReference type="Proteomes" id="UP000276128"/>
    </source>
</evidence>
<reference evidence="1 2" key="1">
    <citation type="submission" date="2018-12" db="EMBL/GenBank/DDBJ databases">
        <title>Bacillus ochoae sp. nov., Paenibacillus whitsoniae sp. nov., Paenibacillus spiritus sp. nov. Isolated from the Mars Exploration Rover during spacecraft assembly.</title>
        <authorList>
            <person name="Seuylemezian A."/>
            <person name="Vaishampayan P."/>
        </authorList>
    </citation>
    <scope>NUCLEOTIDE SEQUENCE [LARGE SCALE GENOMIC DNA]</scope>
    <source>
        <strain evidence="1 2">MER 54</strain>
    </source>
</reference>
<dbReference type="RefSeq" id="WP_126140613.1">
    <property type="nucleotide sequence ID" value="NZ_RXHU01000019.1"/>
</dbReference>
<dbReference type="EMBL" id="RXHU01000019">
    <property type="protein sequence ID" value="RTE10360.1"/>
    <property type="molecule type" value="Genomic_DNA"/>
</dbReference>
<organism evidence="1 2">
    <name type="scientific">Paenibacillus whitsoniae</name>
    <dbReference type="NCBI Taxonomy" id="2496558"/>
    <lineage>
        <taxon>Bacteria</taxon>
        <taxon>Bacillati</taxon>
        <taxon>Bacillota</taxon>
        <taxon>Bacilli</taxon>
        <taxon>Bacillales</taxon>
        <taxon>Paenibacillaceae</taxon>
        <taxon>Paenibacillus</taxon>
    </lineage>
</organism>
<sequence>MAKSDELVKYITQRVVTYMDTPKEVRQQAKASLKQQREPWQTRWFGMIPFATRMFFGSVKLPNKPKKPKT</sequence>